<reference evidence="1 2" key="1">
    <citation type="journal article" date="2021" name="Sci. Rep.">
        <title>The distribution of antibiotic resistance genes in chicken gut microbiota commensals.</title>
        <authorList>
            <person name="Juricova H."/>
            <person name="Matiasovicova J."/>
            <person name="Kubasova T."/>
            <person name="Cejkova D."/>
            <person name="Rychlik I."/>
        </authorList>
    </citation>
    <scope>NUCLEOTIDE SEQUENCE [LARGE SCALE GENOMIC DNA]</scope>
    <source>
        <strain evidence="1 2">An435</strain>
    </source>
</reference>
<accession>A0ABS2FDY1</accession>
<dbReference type="EMBL" id="JACJLL010000015">
    <property type="protein sequence ID" value="MBM6818511.1"/>
    <property type="molecule type" value="Genomic_DNA"/>
</dbReference>
<comment type="caution">
    <text evidence="1">The sequence shown here is derived from an EMBL/GenBank/DDBJ whole genome shotgun (WGS) entry which is preliminary data.</text>
</comment>
<dbReference type="PANTHER" id="PTHR40056:SF1">
    <property type="entry name" value="DUF1836 DOMAIN-CONTAINING PROTEIN"/>
    <property type="match status" value="1"/>
</dbReference>
<gene>
    <name evidence="1" type="ORF">H6A19_04005</name>
</gene>
<organism evidence="1 2">
    <name type="scientific">Clostridium saudiense</name>
    <dbReference type="NCBI Taxonomy" id="1414720"/>
    <lineage>
        <taxon>Bacteria</taxon>
        <taxon>Bacillati</taxon>
        <taxon>Bacillota</taxon>
        <taxon>Clostridia</taxon>
        <taxon>Eubacteriales</taxon>
        <taxon>Clostridiaceae</taxon>
        <taxon>Clostridium</taxon>
    </lineage>
</organism>
<evidence type="ECO:0000313" key="1">
    <source>
        <dbReference type="EMBL" id="MBM6818511.1"/>
    </source>
</evidence>
<dbReference type="PANTHER" id="PTHR40056">
    <property type="entry name" value="HYPOTHETICAL CYTOSOLIC PROTEIN"/>
    <property type="match status" value="1"/>
</dbReference>
<dbReference type="RefSeq" id="WP_204571909.1">
    <property type="nucleotide sequence ID" value="NZ_JACJLL010000015.1"/>
</dbReference>
<keyword evidence="2" id="KW-1185">Reference proteome</keyword>
<dbReference type="Pfam" id="PF08876">
    <property type="entry name" value="DUF1836"/>
    <property type="match status" value="1"/>
</dbReference>
<dbReference type="InterPro" id="IPR014975">
    <property type="entry name" value="DUF1836"/>
</dbReference>
<evidence type="ECO:0000313" key="2">
    <source>
        <dbReference type="Proteomes" id="UP000767334"/>
    </source>
</evidence>
<name>A0ABS2FDY1_9CLOT</name>
<sequence length="165" mass="19086">MESLEFHIPRFNELPRVPLYKDQVITYLENLVKAINIESDEKLLTPTMLNNYVKQKVVSPPKDKKYNEKHLAYLIVVCLLKQVFTLQEICELINIQIESCPIEVAYDYFCSEVELAIRAVFSTRDFSYPTATGTTTNESEMLRSTVMAVANRIFIKSKLKEKKPS</sequence>
<protein>
    <submittedName>
        <fullName evidence="1">DUF1836 domain-containing protein</fullName>
    </submittedName>
</protein>
<proteinExistence type="predicted"/>
<dbReference type="Proteomes" id="UP000767334">
    <property type="component" value="Unassembled WGS sequence"/>
</dbReference>